<reference evidence="3" key="1">
    <citation type="submission" date="2020-10" db="EMBL/GenBank/DDBJ databases">
        <authorList>
            <person name="Gilroy R."/>
        </authorList>
    </citation>
    <scope>NUCLEOTIDE SEQUENCE</scope>
    <source>
        <strain evidence="3">13361</strain>
    </source>
</reference>
<proteinExistence type="inferred from homology"/>
<dbReference type="InterPro" id="IPR012349">
    <property type="entry name" value="Split_barrel_FMN-bd"/>
</dbReference>
<dbReference type="Proteomes" id="UP000886796">
    <property type="component" value="Unassembled WGS sequence"/>
</dbReference>
<gene>
    <name evidence="3" type="ORF">IAB74_00975</name>
</gene>
<dbReference type="EMBL" id="DVFK01000013">
    <property type="protein sequence ID" value="HIQ67068.1"/>
    <property type="molecule type" value="Genomic_DNA"/>
</dbReference>
<dbReference type="SUPFAM" id="SSF50475">
    <property type="entry name" value="FMN-binding split barrel"/>
    <property type="match status" value="1"/>
</dbReference>
<comment type="caution">
    <text evidence="3">The sequence shown here is derived from an EMBL/GenBank/DDBJ whole genome shotgun (WGS) entry which is preliminary data.</text>
</comment>
<comment type="similarity">
    <text evidence="1">Belongs to the flavoredoxin family.</text>
</comment>
<dbReference type="InterPro" id="IPR052174">
    <property type="entry name" value="Flavoredoxin"/>
</dbReference>
<name>A0A9D1CLJ0_9FIRM</name>
<evidence type="ECO:0000259" key="2">
    <source>
        <dbReference type="Pfam" id="PF01613"/>
    </source>
</evidence>
<dbReference type="PANTHER" id="PTHR43567:SF5">
    <property type="entry name" value="HYPOTHETICAL CYTOSOLIC PROTEIN"/>
    <property type="match status" value="1"/>
</dbReference>
<accession>A0A9D1CLJ0</accession>
<dbReference type="GO" id="GO:0016646">
    <property type="term" value="F:oxidoreductase activity, acting on the CH-NH group of donors, NAD or NADP as acceptor"/>
    <property type="evidence" value="ECO:0007669"/>
    <property type="project" value="UniProtKB-ARBA"/>
</dbReference>
<sequence>MKQSVDVLDYAGEICRALKKGVLLTTKVGDKINTMTIGWGTFGREWNKLVFVAYVRENRYTYSMLQRHGEFTVNIPMGCADPSIIKYCGSVSGADHDKIQELNLTLEPSVHVSVPGIREFPLTLECRVIYSQPQPPEFLPEAVQSRFYSSIPGTGEEAQHIAFYGEILGAYMVI</sequence>
<dbReference type="GO" id="GO:0010181">
    <property type="term" value="F:FMN binding"/>
    <property type="evidence" value="ECO:0007669"/>
    <property type="project" value="InterPro"/>
</dbReference>
<dbReference type="Pfam" id="PF01613">
    <property type="entry name" value="Flavin_Reduct"/>
    <property type="match status" value="1"/>
</dbReference>
<dbReference type="Gene3D" id="2.30.110.10">
    <property type="entry name" value="Electron Transport, Fmn-binding Protein, Chain A"/>
    <property type="match status" value="1"/>
</dbReference>
<reference evidence="3" key="2">
    <citation type="journal article" date="2021" name="PeerJ">
        <title>Extensive microbial diversity within the chicken gut microbiome revealed by metagenomics and culture.</title>
        <authorList>
            <person name="Gilroy R."/>
            <person name="Ravi A."/>
            <person name="Getino M."/>
            <person name="Pursley I."/>
            <person name="Horton D.L."/>
            <person name="Alikhan N.F."/>
            <person name="Baker D."/>
            <person name="Gharbi K."/>
            <person name="Hall N."/>
            <person name="Watson M."/>
            <person name="Adriaenssens E.M."/>
            <person name="Foster-Nyarko E."/>
            <person name="Jarju S."/>
            <person name="Secka A."/>
            <person name="Antonio M."/>
            <person name="Oren A."/>
            <person name="Chaudhuri R.R."/>
            <person name="La Ragione R."/>
            <person name="Hildebrand F."/>
            <person name="Pallen M.J."/>
        </authorList>
    </citation>
    <scope>NUCLEOTIDE SEQUENCE</scope>
    <source>
        <strain evidence="3">13361</strain>
    </source>
</reference>
<evidence type="ECO:0000313" key="4">
    <source>
        <dbReference type="Proteomes" id="UP000886796"/>
    </source>
</evidence>
<evidence type="ECO:0000313" key="3">
    <source>
        <dbReference type="EMBL" id="HIQ67068.1"/>
    </source>
</evidence>
<dbReference type="AlphaFoldDB" id="A0A9D1CLJ0"/>
<dbReference type="InterPro" id="IPR002563">
    <property type="entry name" value="Flavin_Rdtase-like_dom"/>
</dbReference>
<dbReference type="PANTHER" id="PTHR43567">
    <property type="entry name" value="FLAVOREDOXIN-RELATED-RELATED"/>
    <property type="match status" value="1"/>
</dbReference>
<protein>
    <submittedName>
        <fullName evidence="3">Flavin reductase family protein</fullName>
    </submittedName>
</protein>
<organism evidence="3 4">
    <name type="scientific">Candidatus Faecousia excrementigallinarum</name>
    <dbReference type="NCBI Taxonomy" id="2840806"/>
    <lineage>
        <taxon>Bacteria</taxon>
        <taxon>Bacillati</taxon>
        <taxon>Bacillota</taxon>
        <taxon>Clostridia</taxon>
        <taxon>Eubacteriales</taxon>
        <taxon>Oscillospiraceae</taxon>
        <taxon>Faecousia</taxon>
    </lineage>
</organism>
<evidence type="ECO:0000256" key="1">
    <source>
        <dbReference type="ARBA" id="ARBA00038054"/>
    </source>
</evidence>
<feature type="domain" description="Flavin reductase like" evidence="2">
    <location>
        <begin position="22"/>
        <end position="131"/>
    </location>
</feature>